<sequence>MPEPEMLKLSPGNSGLPGGLSAKPFKELTGKYLKEPWRELDNYIGYRVLY</sequence>
<comment type="caution">
    <text evidence="2">The sequence shown here is derived from an EMBL/GenBank/DDBJ whole genome shotgun (WGS) entry which is preliminary data.</text>
</comment>
<dbReference type="AlphaFoldDB" id="A0A2L2XKM5"/>
<evidence type="ECO:0000313" key="2">
    <source>
        <dbReference type="EMBL" id="GBF34836.1"/>
    </source>
</evidence>
<accession>A0A2L2XKM5</accession>
<dbReference type="Proteomes" id="UP000239549">
    <property type="component" value="Unassembled WGS sequence"/>
</dbReference>
<protein>
    <submittedName>
        <fullName evidence="2">Uncharacterized protein</fullName>
    </submittedName>
</protein>
<reference evidence="3" key="1">
    <citation type="submission" date="2018-02" db="EMBL/GenBank/DDBJ databases">
        <title>Genome sequence of Desulfocucumis palustris strain NAW-5.</title>
        <authorList>
            <person name="Watanabe M."/>
            <person name="Kojima H."/>
            <person name="Fukui M."/>
        </authorList>
    </citation>
    <scope>NUCLEOTIDE SEQUENCE [LARGE SCALE GENOMIC DNA]</scope>
    <source>
        <strain evidence="3">NAW-5</strain>
    </source>
</reference>
<feature type="region of interest" description="Disordered" evidence="1">
    <location>
        <begin position="1"/>
        <end position="21"/>
    </location>
</feature>
<evidence type="ECO:0000313" key="3">
    <source>
        <dbReference type="Proteomes" id="UP000239549"/>
    </source>
</evidence>
<evidence type="ECO:0000256" key="1">
    <source>
        <dbReference type="SAM" id="MobiDB-lite"/>
    </source>
</evidence>
<dbReference type="EMBL" id="BFAV01000150">
    <property type="protein sequence ID" value="GBF34836.1"/>
    <property type="molecule type" value="Genomic_DNA"/>
</dbReference>
<gene>
    <name evidence="2" type="ORF">DCCM_3956</name>
</gene>
<organism evidence="2 3">
    <name type="scientific">Desulfocucumis palustris</name>
    <dbReference type="NCBI Taxonomy" id="1898651"/>
    <lineage>
        <taxon>Bacteria</taxon>
        <taxon>Bacillati</taxon>
        <taxon>Bacillota</taxon>
        <taxon>Clostridia</taxon>
        <taxon>Eubacteriales</taxon>
        <taxon>Desulfocucumaceae</taxon>
        <taxon>Desulfocucumis</taxon>
    </lineage>
</organism>
<keyword evidence="3" id="KW-1185">Reference proteome</keyword>
<proteinExistence type="predicted"/>
<name>A0A2L2XKM5_9FIRM</name>